<name>A0ACA9MIN5_9GLOM</name>
<evidence type="ECO:0000313" key="2">
    <source>
        <dbReference type="Proteomes" id="UP000789920"/>
    </source>
</evidence>
<sequence>ICAHIFRLKLKALLKDIIKNSIFGKTPAYIYVIESQKCGFLYAYILIILLPDCKPRITEDYDHIISAKIPDPYNLPHEYATIIQYMMHRPCRNYNMHASCMQDGKYLKGYPKPFQAVTSQNEDAWFDANCDQNICKIAKSLTYTQFPHKFVFNNHTKKWNQHISGHTISRMYFVHLGADVYQALGLLQNDLEWDQCLKEVSEIKLGSQLRQLFATILLNCYLTHPEQLWIKYKHNLKIELCALHKLEDILMQQGKSLKDFSNMPIPTTVYAAAQSEFANWLLQVGERLIPEVQPDSSFIRLPSDIIIKSENIQDLIEFVYPNLQANICNSTYFTEGGILASLNDD</sequence>
<gene>
    <name evidence="1" type="ORF">RPERSI_LOCUS5657</name>
</gene>
<feature type="non-terminal residue" evidence="1">
    <location>
        <position position="1"/>
    </location>
</feature>
<evidence type="ECO:0000313" key="1">
    <source>
        <dbReference type="EMBL" id="CAG8594061.1"/>
    </source>
</evidence>
<organism evidence="1 2">
    <name type="scientific">Racocetra persica</name>
    <dbReference type="NCBI Taxonomy" id="160502"/>
    <lineage>
        <taxon>Eukaryota</taxon>
        <taxon>Fungi</taxon>
        <taxon>Fungi incertae sedis</taxon>
        <taxon>Mucoromycota</taxon>
        <taxon>Glomeromycotina</taxon>
        <taxon>Glomeromycetes</taxon>
        <taxon>Diversisporales</taxon>
        <taxon>Gigasporaceae</taxon>
        <taxon>Racocetra</taxon>
    </lineage>
</organism>
<dbReference type="Proteomes" id="UP000789920">
    <property type="component" value="Unassembled WGS sequence"/>
</dbReference>
<protein>
    <submittedName>
        <fullName evidence="1">5461_t:CDS:1</fullName>
    </submittedName>
</protein>
<dbReference type="EMBL" id="CAJVQC010008549">
    <property type="protein sequence ID" value="CAG8594061.1"/>
    <property type="molecule type" value="Genomic_DNA"/>
</dbReference>
<feature type="non-terminal residue" evidence="1">
    <location>
        <position position="345"/>
    </location>
</feature>
<keyword evidence="2" id="KW-1185">Reference proteome</keyword>
<accession>A0ACA9MIN5</accession>
<comment type="caution">
    <text evidence="1">The sequence shown here is derived from an EMBL/GenBank/DDBJ whole genome shotgun (WGS) entry which is preliminary data.</text>
</comment>
<proteinExistence type="predicted"/>
<reference evidence="1" key="1">
    <citation type="submission" date="2021-06" db="EMBL/GenBank/DDBJ databases">
        <authorList>
            <person name="Kallberg Y."/>
            <person name="Tangrot J."/>
            <person name="Rosling A."/>
        </authorList>
    </citation>
    <scope>NUCLEOTIDE SEQUENCE</scope>
    <source>
        <strain evidence="1">MA461A</strain>
    </source>
</reference>